<dbReference type="STRING" id="1293890.TALK_21715"/>
<dbReference type="SUPFAM" id="SSF53850">
    <property type="entry name" value="Periplasmic binding protein-like II"/>
    <property type="match status" value="1"/>
</dbReference>
<dbReference type="InterPro" id="IPR036388">
    <property type="entry name" value="WH-like_DNA-bd_sf"/>
</dbReference>
<dbReference type="EMBL" id="JFKB01000039">
    <property type="protein sequence ID" value="OSQ42258.1"/>
    <property type="molecule type" value="Genomic_DNA"/>
</dbReference>
<dbReference type="PANTHER" id="PTHR30537:SF3">
    <property type="entry name" value="TRANSCRIPTIONAL REGULATORY PROTEIN"/>
    <property type="match status" value="1"/>
</dbReference>
<dbReference type="InterPro" id="IPR005119">
    <property type="entry name" value="LysR_subst-bd"/>
</dbReference>
<dbReference type="PANTHER" id="PTHR30537">
    <property type="entry name" value="HTH-TYPE TRANSCRIPTIONAL REGULATOR"/>
    <property type="match status" value="1"/>
</dbReference>
<dbReference type="SUPFAM" id="SSF46785">
    <property type="entry name" value="Winged helix' DNA-binding domain"/>
    <property type="match status" value="1"/>
</dbReference>
<dbReference type="GO" id="GO:0006351">
    <property type="term" value="P:DNA-templated transcription"/>
    <property type="evidence" value="ECO:0007669"/>
    <property type="project" value="TreeGrafter"/>
</dbReference>
<dbReference type="Pfam" id="PF03466">
    <property type="entry name" value="LysR_substrate"/>
    <property type="match status" value="1"/>
</dbReference>
<comment type="caution">
    <text evidence="6">The sequence shown here is derived from an EMBL/GenBank/DDBJ whole genome shotgun (WGS) entry which is preliminary data.</text>
</comment>
<evidence type="ECO:0000256" key="4">
    <source>
        <dbReference type="ARBA" id="ARBA00023163"/>
    </source>
</evidence>
<keyword evidence="4" id="KW-0804">Transcription</keyword>
<evidence type="ECO:0000256" key="2">
    <source>
        <dbReference type="ARBA" id="ARBA00023015"/>
    </source>
</evidence>
<reference evidence="6 7" key="1">
    <citation type="submission" date="2014-03" db="EMBL/GenBank/DDBJ databases">
        <title>The draft genome sequence of Thalassospira alkalitolerans JCM 18968.</title>
        <authorList>
            <person name="Lai Q."/>
            <person name="Shao Z."/>
        </authorList>
    </citation>
    <scope>NUCLEOTIDE SEQUENCE [LARGE SCALE GENOMIC DNA]</scope>
    <source>
        <strain evidence="6 7">JCM 18968</strain>
    </source>
</reference>
<dbReference type="PROSITE" id="PS50931">
    <property type="entry name" value="HTH_LYSR"/>
    <property type="match status" value="1"/>
</dbReference>
<comment type="similarity">
    <text evidence="1">Belongs to the LysR transcriptional regulatory family.</text>
</comment>
<keyword evidence="2" id="KW-0805">Transcription regulation</keyword>
<dbReference type="Gene3D" id="3.40.190.290">
    <property type="match status" value="1"/>
</dbReference>
<keyword evidence="3" id="KW-0238">DNA-binding</keyword>
<dbReference type="InterPro" id="IPR036390">
    <property type="entry name" value="WH_DNA-bd_sf"/>
</dbReference>
<dbReference type="Pfam" id="PF00126">
    <property type="entry name" value="HTH_1"/>
    <property type="match status" value="1"/>
</dbReference>
<dbReference type="InterPro" id="IPR000847">
    <property type="entry name" value="LysR_HTH_N"/>
</dbReference>
<feature type="domain" description="HTH lysR-type" evidence="5">
    <location>
        <begin position="1"/>
        <end position="58"/>
    </location>
</feature>
<keyword evidence="7" id="KW-1185">Reference proteome</keyword>
<proteinExistence type="inferred from homology"/>
<organism evidence="6 7">
    <name type="scientific">Thalassospira alkalitolerans</name>
    <dbReference type="NCBI Taxonomy" id="1293890"/>
    <lineage>
        <taxon>Bacteria</taxon>
        <taxon>Pseudomonadati</taxon>
        <taxon>Pseudomonadota</taxon>
        <taxon>Alphaproteobacteria</taxon>
        <taxon>Rhodospirillales</taxon>
        <taxon>Thalassospiraceae</taxon>
        <taxon>Thalassospira</taxon>
    </lineage>
</organism>
<dbReference type="GO" id="GO:0003700">
    <property type="term" value="F:DNA-binding transcription factor activity"/>
    <property type="evidence" value="ECO:0007669"/>
    <property type="project" value="InterPro"/>
</dbReference>
<dbReference type="GO" id="GO:0043565">
    <property type="term" value="F:sequence-specific DNA binding"/>
    <property type="evidence" value="ECO:0007669"/>
    <property type="project" value="TreeGrafter"/>
</dbReference>
<protein>
    <submittedName>
        <fullName evidence="6">LysR family transcriptional regulator</fullName>
    </submittedName>
</protein>
<dbReference type="AlphaFoldDB" id="A0A1Y2L5E3"/>
<evidence type="ECO:0000313" key="6">
    <source>
        <dbReference type="EMBL" id="OSQ42258.1"/>
    </source>
</evidence>
<dbReference type="Proteomes" id="UP000193396">
    <property type="component" value="Unassembled WGS sequence"/>
</dbReference>
<dbReference type="RefSeq" id="WP_085621259.1">
    <property type="nucleotide sequence ID" value="NZ_CAXBPE010000033.1"/>
</dbReference>
<evidence type="ECO:0000259" key="5">
    <source>
        <dbReference type="PROSITE" id="PS50931"/>
    </source>
</evidence>
<sequence length="291" mass="32741">MNWNDLRYFVVLAAEGTLSGAARRLKKDHTTVARRIEALEQDLGSRLFDRLATGWSLTEAGSNLVPVAAKIEDDVLAFERQAHGDETAYGVVRIAVPPAAGRLLFAPHLAEVLKDQKHLQYEILGSSVVANLARREADVAVRMVQPDQNGLVVRKLTTLRLGIYAIRGYCDVTPAKDWEFCGDERSSVGEKQQNWVWQKLDRELPVRVRADDTETVRSFIAAGYGLGILPRYIGDEDRRLELIVSDEDCDISKPVWMVVHPDIRRSPAVRMVMDALIQATRNINPEYKHDL</sequence>
<gene>
    <name evidence="6" type="ORF">TALK_21715</name>
</gene>
<dbReference type="Gene3D" id="1.10.10.10">
    <property type="entry name" value="Winged helix-like DNA-binding domain superfamily/Winged helix DNA-binding domain"/>
    <property type="match status" value="1"/>
</dbReference>
<name>A0A1Y2L5E3_9PROT</name>
<evidence type="ECO:0000313" key="7">
    <source>
        <dbReference type="Proteomes" id="UP000193396"/>
    </source>
</evidence>
<accession>A0A1Y2L5E3</accession>
<evidence type="ECO:0000256" key="3">
    <source>
        <dbReference type="ARBA" id="ARBA00023125"/>
    </source>
</evidence>
<dbReference type="OrthoDB" id="7333438at2"/>
<dbReference type="InterPro" id="IPR058163">
    <property type="entry name" value="LysR-type_TF_proteobact-type"/>
</dbReference>
<evidence type="ECO:0000256" key="1">
    <source>
        <dbReference type="ARBA" id="ARBA00009437"/>
    </source>
</evidence>